<dbReference type="RefSeq" id="XP_001943515.2">
    <property type="nucleotide sequence ID" value="XM_001943480.4"/>
</dbReference>
<feature type="domain" description="Glucose-methanol-choline oxidoreductase N-terminal" evidence="7">
    <location>
        <begin position="46"/>
        <end position="353"/>
    </location>
</feature>
<evidence type="ECO:0000256" key="1">
    <source>
        <dbReference type="ARBA" id="ARBA00001974"/>
    </source>
</evidence>
<proteinExistence type="inferred from homology"/>
<evidence type="ECO:0000313" key="10">
    <source>
        <dbReference type="Proteomes" id="UP000007819"/>
    </source>
</evidence>
<dbReference type="PIRSF" id="PIRSF000137">
    <property type="entry name" value="Alcohol_oxidase"/>
    <property type="match status" value="1"/>
</dbReference>
<dbReference type="InterPro" id="IPR000172">
    <property type="entry name" value="GMC_OxRdtase_N"/>
</dbReference>
<evidence type="ECO:0000313" key="9">
    <source>
        <dbReference type="EnsemblMetazoa" id="XP_001943515.2"/>
    </source>
</evidence>
<dbReference type="EnsemblMetazoa" id="XM_001943480.5">
    <property type="protein sequence ID" value="XP_001943515.2"/>
    <property type="gene ID" value="LOC100168904"/>
</dbReference>
<dbReference type="AlphaFoldDB" id="A0A8R1VZ71"/>
<dbReference type="OrthoDB" id="269227at2759"/>
<dbReference type="SUPFAM" id="SSF54373">
    <property type="entry name" value="FAD-linked reductases, C-terminal domain"/>
    <property type="match status" value="1"/>
</dbReference>
<dbReference type="SUPFAM" id="SSF51905">
    <property type="entry name" value="FAD/NAD(P)-binding domain"/>
    <property type="match status" value="1"/>
</dbReference>
<dbReference type="Pfam" id="PF00732">
    <property type="entry name" value="GMC_oxred_N"/>
    <property type="match status" value="1"/>
</dbReference>
<dbReference type="InterPro" id="IPR007867">
    <property type="entry name" value="GMC_OxRtase_C"/>
</dbReference>
<accession>A0A8R1VZ71</accession>
<evidence type="ECO:0000259" key="8">
    <source>
        <dbReference type="Pfam" id="PF05199"/>
    </source>
</evidence>
<dbReference type="Gene3D" id="3.50.50.60">
    <property type="entry name" value="FAD/NAD(P)-binding domain"/>
    <property type="match status" value="1"/>
</dbReference>
<comment type="cofactor">
    <cofactor evidence="1 5">
        <name>FAD</name>
        <dbReference type="ChEBI" id="CHEBI:57692"/>
    </cofactor>
</comment>
<name>A0A8R1VZ71_ACYPI</name>
<evidence type="ECO:0008006" key="11">
    <source>
        <dbReference type="Google" id="ProtNLM"/>
    </source>
</evidence>
<protein>
    <recommendedName>
        <fullName evidence="11">Glucose dehydrogenase</fullName>
    </recommendedName>
</protein>
<dbReference type="Pfam" id="PF05199">
    <property type="entry name" value="GMC_oxred_C"/>
    <property type="match status" value="1"/>
</dbReference>
<comment type="similarity">
    <text evidence="2">Belongs to the GMC oxidoreductase family.</text>
</comment>
<keyword evidence="6" id="KW-0732">Signal</keyword>
<evidence type="ECO:0000256" key="3">
    <source>
        <dbReference type="ARBA" id="ARBA00022630"/>
    </source>
</evidence>
<dbReference type="GO" id="GO:0016614">
    <property type="term" value="F:oxidoreductase activity, acting on CH-OH group of donors"/>
    <property type="evidence" value="ECO:0007669"/>
    <property type="project" value="InterPro"/>
</dbReference>
<keyword evidence="3" id="KW-0285">Flavoprotein</keyword>
<reference evidence="9" key="2">
    <citation type="submission" date="2022-06" db="UniProtKB">
        <authorList>
            <consortium name="EnsemblMetazoa"/>
        </authorList>
    </citation>
    <scope>IDENTIFICATION</scope>
</reference>
<feature type="chain" id="PRO_5035808785" description="Glucose dehydrogenase" evidence="6">
    <location>
        <begin position="19"/>
        <end position="623"/>
    </location>
</feature>
<sequence length="623" mass="68404">MFVYWTVITMLCLSPLQQRRWNGVSSLMYPHDYGPTLFTDANNMMFDFIVVGGGSAGATVAARLSEIPEWNVLLLEAGGDPLANTETPLRFSDFLTSEVDWTFITEPEPHLFGGLERGRCQLSRGLMLGGSSSMNAMMYLRGTKRDFDEWERLGNTGWGFGDVLPYFIKSENFTGSVGRRDAVSHGRGGPLTVSPLVSIDPAYSAVTDGNRLLRLAELDDINRFAPPAIGYGPMDFTVRDGLRCSTLKAFLLPASGRPNLFVAKNVRVTQVMMQRISAPGGENCTRAVGVKYVTPSGRAKHVYASREVILSAGVIMSPQILMVSGVGPAEHLRQHGIHVISDLPVGYNYQDHVSFAGLVFSDRKNRSRADISRESTDLVRATLDLVSAGVGTLGLTNLVSFVDTAAKGRADIQVVYLRFAYNSTRNTPNKRSRMSNMFGYSDRVARLYDDLNILSDSVLAIPINVDGRSTGRVVLRSGDPMARPKIYTNYLSHDDEIETLLRGIDFVVELSKTKPMVDAGLVLEPVAFPDCMAHAWGTRDYWVCAIRNVGTSFYHPVGTCRMGPARDHRSVVDTMLNVKGVRGLRVIDSSIMPKVVSVNTNAATIMIAEKGSDIIKKCYGKLV</sequence>
<organism evidence="9 10">
    <name type="scientific">Acyrthosiphon pisum</name>
    <name type="common">Pea aphid</name>
    <dbReference type="NCBI Taxonomy" id="7029"/>
    <lineage>
        <taxon>Eukaryota</taxon>
        <taxon>Metazoa</taxon>
        <taxon>Ecdysozoa</taxon>
        <taxon>Arthropoda</taxon>
        <taxon>Hexapoda</taxon>
        <taxon>Insecta</taxon>
        <taxon>Pterygota</taxon>
        <taxon>Neoptera</taxon>
        <taxon>Paraneoptera</taxon>
        <taxon>Hemiptera</taxon>
        <taxon>Sternorrhyncha</taxon>
        <taxon>Aphidomorpha</taxon>
        <taxon>Aphidoidea</taxon>
        <taxon>Aphididae</taxon>
        <taxon>Macrosiphini</taxon>
        <taxon>Acyrthosiphon</taxon>
    </lineage>
</organism>
<dbReference type="PANTHER" id="PTHR11552">
    <property type="entry name" value="GLUCOSE-METHANOL-CHOLINE GMC OXIDOREDUCTASE"/>
    <property type="match status" value="1"/>
</dbReference>
<feature type="binding site" evidence="5">
    <location>
        <position position="268"/>
    </location>
    <ligand>
        <name>FAD</name>
        <dbReference type="ChEBI" id="CHEBI:57692"/>
    </ligand>
</feature>
<evidence type="ECO:0000256" key="4">
    <source>
        <dbReference type="ARBA" id="ARBA00022827"/>
    </source>
</evidence>
<dbReference type="KEGG" id="api:100168904"/>
<evidence type="ECO:0000256" key="2">
    <source>
        <dbReference type="ARBA" id="ARBA00010790"/>
    </source>
</evidence>
<dbReference type="InterPro" id="IPR036188">
    <property type="entry name" value="FAD/NAD-bd_sf"/>
</dbReference>
<evidence type="ECO:0000256" key="5">
    <source>
        <dbReference type="PIRSR" id="PIRSR000137-2"/>
    </source>
</evidence>
<feature type="signal peptide" evidence="6">
    <location>
        <begin position="1"/>
        <end position="18"/>
    </location>
</feature>
<keyword evidence="4 5" id="KW-0274">FAD</keyword>
<dbReference type="Proteomes" id="UP000007819">
    <property type="component" value="Chromosome A1"/>
</dbReference>
<dbReference type="Gene3D" id="3.30.560.10">
    <property type="entry name" value="Glucose Oxidase, domain 3"/>
    <property type="match status" value="1"/>
</dbReference>
<dbReference type="PANTHER" id="PTHR11552:SF147">
    <property type="entry name" value="CHOLINE DEHYDROGENASE, MITOCHONDRIAL"/>
    <property type="match status" value="1"/>
</dbReference>
<reference evidence="10" key="1">
    <citation type="submission" date="2010-06" db="EMBL/GenBank/DDBJ databases">
        <authorList>
            <person name="Jiang H."/>
            <person name="Abraham K."/>
            <person name="Ali S."/>
            <person name="Alsbrooks S.L."/>
            <person name="Anim B.N."/>
            <person name="Anosike U.S."/>
            <person name="Attaway T."/>
            <person name="Bandaranaike D.P."/>
            <person name="Battles P.K."/>
            <person name="Bell S.N."/>
            <person name="Bell A.V."/>
            <person name="Beltran B."/>
            <person name="Bickham C."/>
            <person name="Bustamante Y."/>
            <person name="Caleb T."/>
            <person name="Canada A."/>
            <person name="Cardenas V."/>
            <person name="Carter K."/>
            <person name="Chacko J."/>
            <person name="Chandrabose M.N."/>
            <person name="Chavez D."/>
            <person name="Chavez A."/>
            <person name="Chen L."/>
            <person name="Chu H.-S."/>
            <person name="Claassen K.J."/>
            <person name="Cockrell R."/>
            <person name="Collins M."/>
            <person name="Cooper J.A."/>
            <person name="Cree A."/>
            <person name="Curry S.M."/>
            <person name="Da Y."/>
            <person name="Dao M.D."/>
            <person name="Das B."/>
            <person name="Davila M.-L."/>
            <person name="Davy-Carroll L."/>
            <person name="Denson S."/>
            <person name="Dinh H."/>
            <person name="Ebong V.E."/>
            <person name="Edwards J.R."/>
            <person name="Egan A."/>
            <person name="El-Daye J."/>
            <person name="Escobedo L."/>
            <person name="Fernandez S."/>
            <person name="Fernando P.R."/>
            <person name="Flagg N."/>
            <person name="Forbes L.D."/>
            <person name="Fowler R.G."/>
            <person name="Fu Q."/>
            <person name="Gabisi R.A."/>
            <person name="Ganer J."/>
            <person name="Garbino Pronczuk A."/>
            <person name="Garcia R.M."/>
            <person name="Garner T."/>
            <person name="Garrett T.E."/>
            <person name="Gonzalez D.A."/>
            <person name="Hamid H."/>
            <person name="Hawkins E.S."/>
            <person name="Hirani K."/>
            <person name="Hogues M.E."/>
            <person name="Hollins B."/>
            <person name="Hsiao C.-H."/>
            <person name="Jabil R."/>
            <person name="James M.L."/>
            <person name="Jhangiani S.N."/>
            <person name="Johnson B."/>
            <person name="Johnson Q."/>
            <person name="Joshi V."/>
            <person name="Kalu J.B."/>
            <person name="Kam C."/>
            <person name="Kashfia A."/>
            <person name="Keebler J."/>
            <person name="Kisamo H."/>
            <person name="Kovar C.L."/>
            <person name="Lago L.A."/>
            <person name="Lai C.-Y."/>
            <person name="Laidlaw J."/>
            <person name="Lara F."/>
            <person name="Le T.-K."/>
            <person name="Lee S.L."/>
            <person name="Legall F.H."/>
            <person name="Lemon S.J."/>
            <person name="Lewis L.R."/>
            <person name="Li B."/>
            <person name="Liu Y."/>
            <person name="Liu Y.-S."/>
            <person name="Lopez J."/>
            <person name="Lozado R.J."/>
            <person name="Lu J."/>
            <person name="Madu R.C."/>
            <person name="Maheshwari M."/>
            <person name="Maheshwari R."/>
            <person name="Malloy K."/>
            <person name="Martinez E."/>
            <person name="Mathew T."/>
            <person name="Mercado I.C."/>
            <person name="Mercado C."/>
            <person name="Meyer B."/>
            <person name="Montgomery K."/>
            <person name="Morgan M.B."/>
            <person name="Munidasa M."/>
            <person name="Nazareth L.V."/>
            <person name="Nelson J."/>
            <person name="Ng B.M."/>
            <person name="Nguyen N.B."/>
            <person name="Nguyen P.Q."/>
            <person name="Nguyen T."/>
            <person name="Obregon M."/>
            <person name="Okwuonu G.O."/>
            <person name="Onwere C.G."/>
            <person name="Orozco G."/>
            <person name="Parra A."/>
            <person name="Patel S."/>
            <person name="Patil S."/>
            <person name="Perez A."/>
            <person name="Perez Y."/>
            <person name="Pham C."/>
            <person name="Primus E.L."/>
            <person name="Pu L.-L."/>
            <person name="Puazo M."/>
            <person name="Qin X."/>
            <person name="Quiroz J.B."/>
            <person name="Reese J."/>
            <person name="Richards S."/>
            <person name="Rives C.M."/>
            <person name="Robberts R."/>
            <person name="Ruiz S.J."/>
            <person name="Ruiz M.J."/>
            <person name="Santibanez J."/>
            <person name="Schneider B.W."/>
            <person name="Sisson I."/>
            <person name="Smith M."/>
            <person name="Sodergren E."/>
            <person name="Song X.-Z."/>
            <person name="Song B.B."/>
            <person name="Summersgill H."/>
            <person name="Thelus R."/>
            <person name="Thornton R.D."/>
            <person name="Trejos Z.Y."/>
            <person name="Usmani K."/>
            <person name="Vattathil S."/>
            <person name="Villasana D."/>
            <person name="Walker D.L."/>
            <person name="Wang S."/>
            <person name="Wang K."/>
            <person name="White C.S."/>
            <person name="Williams A.C."/>
            <person name="Williamson J."/>
            <person name="Wilson K."/>
            <person name="Woghiren I.O."/>
            <person name="Woodworth J.R."/>
            <person name="Worley K.C."/>
            <person name="Wright R.A."/>
            <person name="Wu W."/>
            <person name="Young L."/>
            <person name="Zhang L."/>
            <person name="Zhang J."/>
            <person name="Zhu Y."/>
            <person name="Muzny D.M."/>
            <person name="Weinstock G."/>
            <person name="Gibbs R.A."/>
        </authorList>
    </citation>
    <scope>NUCLEOTIDE SEQUENCE [LARGE SCALE GENOMIC DNA]</scope>
    <source>
        <strain evidence="10">LSR1</strain>
    </source>
</reference>
<evidence type="ECO:0000256" key="6">
    <source>
        <dbReference type="SAM" id="SignalP"/>
    </source>
</evidence>
<dbReference type="GeneID" id="100168904"/>
<feature type="domain" description="Glucose-methanol-choline oxidoreductase C-terminal" evidence="8">
    <location>
        <begin position="468"/>
        <end position="608"/>
    </location>
</feature>
<keyword evidence="10" id="KW-1185">Reference proteome</keyword>
<dbReference type="InterPro" id="IPR012132">
    <property type="entry name" value="GMC_OxRdtase"/>
</dbReference>
<dbReference type="GO" id="GO:0050660">
    <property type="term" value="F:flavin adenine dinucleotide binding"/>
    <property type="evidence" value="ECO:0007669"/>
    <property type="project" value="InterPro"/>
</dbReference>
<evidence type="ECO:0000259" key="7">
    <source>
        <dbReference type="Pfam" id="PF00732"/>
    </source>
</evidence>